<name>A0A8S2E207_9BILA</name>
<dbReference type="EMBL" id="CAJNOK010007232">
    <property type="protein sequence ID" value="CAF1028332.1"/>
    <property type="molecule type" value="Genomic_DNA"/>
</dbReference>
<dbReference type="Gene3D" id="3.90.176.10">
    <property type="entry name" value="Toxin ADP-ribosyltransferase, Chain A, domain 1"/>
    <property type="match status" value="1"/>
</dbReference>
<evidence type="ECO:0000256" key="2">
    <source>
        <dbReference type="ARBA" id="ARBA00022803"/>
    </source>
</evidence>
<proteinExistence type="predicted"/>
<dbReference type="Proteomes" id="UP000682733">
    <property type="component" value="Unassembled WGS sequence"/>
</dbReference>
<organism evidence="4 6">
    <name type="scientific">Didymodactylos carnosus</name>
    <dbReference type="NCBI Taxonomy" id="1234261"/>
    <lineage>
        <taxon>Eukaryota</taxon>
        <taxon>Metazoa</taxon>
        <taxon>Spiralia</taxon>
        <taxon>Gnathifera</taxon>
        <taxon>Rotifera</taxon>
        <taxon>Eurotatoria</taxon>
        <taxon>Bdelloidea</taxon>
        <taxon>Philodinida</taxon>
        <taxon>Philodinidae</taxon>
        <taxon>Didymodactylos</taxon>
    </lineage>
</organism>
<dbReference type="Pfam" id="PF13424">
    <property type="entry name" value="TPR_12"/>
    <property type="match status" value="1"/>
</dbReference>
<dbReference type="SUPFAM" id="SSF56399">
    <property type="entry name" value="ADP-ribosylation"/>
    <property type="match status" value="1"/>
</dbReference>
<dbReference type="PANTHER" id="PTHR45641">
    <property type="entry name" value="TETRATRICOPEPTIDE REPEAT PROTEIN (AFU_ORTHOLOGUE AFUA_6G03870)"/>
    <property type="match status" value="1"/>
</dbReference>
<dbReference type="PANTHER" id="PTHR45641:SF19">
    <property type="entry name" value="NEPHROCYSTIN-3"/>
    <property type="match status" value="1"/>
</dbReference>
<dbReference type="PROSITE" id="PS51996">
    <property type="entry name" value="TR_MART"/>
    <property type="match status" value="1"/>
</dbReference>
<keyword evidence="2 3" id="KW-0802">TPR repeat</keyword>
<evidence type="ECO:0000313" key="4">
    <source>
        <dbReference type="EMBL" id="CAF1028332.1"/>
    </source>
</evidence>
<feature type="repeat" description="TPR" evidence="3">
    <location>
        <begin position="483"/>
        <end position="516"/>
    </location>
</feature>
<reference evidence="4" key="1">
    <citation type="submission" date="2021-02" db="EMBL/GenBank/DDBJ databases">
        <authorList>
            <person name="Nowell W R."/>
        </authorList>
    </citation>
    <scope>NUCLEOTIDE SEQUENCE</scope>
</reference>
<evidence type="ECO:0000256" key="3">
    <source>
        <dbReference type="PROSITE-ProRule" id="PRU00339"/>
    </source>
</evidence>
<dbReference type="Proteomes" id="UP000677228">
    <property type="component" value="Unassembled WGS sequence"/>
</dbReference>
<dbReference type="Gene3D" id="1.25.40.10">
    <property type="entry name" value="Tetratricopeptide repeat domain"/>
    <property type="match status" value="1"/>
</dbReference>
<evidence type="ECO:0000313" key="6">
    <source>
        <dbReference type="Proteomes" id="UP000677228"/>
    </source>
</evidence>
<comment type="caution">
    <text evidence="4">The sequence shown here is derived from an EMBL/GenBank/DDBJ whole genome shotgun (WGS) entry which is preliminary data.</text>
</comment>
<evidence type="ECO:0000313" key="5">
    <source>
        <dbReference type="EMBL" id="CAF3796672.1"/>
    </source>
</evidence>
<dbReference type="InterPro" id="IPR019734">
    <property type="entry name" value="TPR_rpt"/>
</dbReference>
<accession>A0A8S2E207</accession>
<gene>
    <name evidence="4" type="ORF">OVA965_LOCUS15857</name>
    <name evidence="5" type="ORF">TMI583_LOCUS15866</name>
</gene>
<dbReference type="PROSITE" id="PS50005">
    <property type="entry name" value="TPR"/>
    <property type="match status" value="1"/>
</dbReference>
<dbReference type="SUPFAM" id="SSF48452">
    <property type="entry name" value="TPR-like"/>
    <property type="match status" value="1"/>
</dbReference>
<dbReference type="InterPro" id="IPR011990">
    <property type="entry name" value="TPR-like_helical_dom_sf"/>
</dbReference>
<protein>
    <submittedName>
        <fullName evidence="4">Uncharacterized protein</fullName>
    </submittedName>
</protein>
<evidence type="ECO:0000256" key="1">
    <source>
        <dbReference type="ARBA" id="ARBA00022737"/>
    </source>
</evidence>
<keyword evidence="1" id="KW-0677">Repeat</keyword>
<sequence length="583" mass="68279">MGTTTSKSASNIQLSSIFQQKRRLSSSINDEKFDIFTLIWFDEKSNDISSWETLRTQALFKQVNNNKNCLFYNSPIRFLNYLHEMKFDDNNNRKNLLVISGIYARKYLDKIHNDVSIIIIFCKVREKYLDLKETYSNIIEICTEYETLKNSIQRELPSLKFNLFHNQSLKSLRPIMSSLDDSDHNDNVNHSAYFSYVSFVDIIKQMSHTEEAKRIMINKCKDYYRGNKVVLEKIEDFRKTYRSDKVIEWYTKDSFVYRLINHAFRTEDIALWYLFRFYIIDLCKQLESVHRIQQQQQTDCFLKLYRGQSQMPSAELNYLKGNIGSLVSTNGFLSTTKDIAIAKQFIAGASDKDERFRAVLYEITVDCSLKDLVFVDIEKYLGKQGEREILFNINSVFKIEQVYQDGDQEGPNGVWIIKMKATDEGTVEIKKQLELIRKKFETCSSMNNTLFGRLLLDMGHYTKAESYFQMMLNVLPKKHKDRASVYDHIGDLHMHTTSWNEAFKCFSQAYEIKMKSCHHRYLGETLNNIGNYYKAIGYFDMACSFYEKALNCESIECAYINDSVHIKSGPIHSVPLCLCSGFR</sequence>
<dbReference type="EMBL" id="CAJOBA010007243">
    <property type="protein sequence ID" value="CAF3796672.1"/>
    <property type="molecule type" value="Genomic_DNA"/>
</dbReference>
<dbReference type="AlphaFoldDB" id="A0A8S2E207"/>